<dbReference type="GO" id="GO:0003700">
    <property type="term" value="F:DNA-binding transcription factor activity"/>
    <property type="evidence" value="ECO:0007669"/>
    <property type="project" value="InterPro"/>
</dbReference>
<keyword evidence="3" id="KW-0238">DNA-binding</keyword>
<dbReference type="Pfam" id="PF03466">
    <property type="entry name" value="LysR_substrate"/>
    <property type="match status" value="1"/>
</dbReference>
<evidence type="ECO:0000313" key="7">
    <source>
        <dbReference type="Proteomes" id="UP000095563"/>
    </source>
</evidence>
<dbReference type="InterPro" id="IPR036390">
    <property type="entry name" value="WH_DNA-bd_sf"/>
</dbReference>
<evidence type="ECO:0000256" key="2">
    <source>
        <dbReference type="ARBA" id="ARBA00023015"/>
    </source>
</evidence>
<keyword evidence="2" id="KW-0805">Transcription regulation</keyword>
<evidence type="ECO:0000313" key="6">
    <source>
        <dbReference type="EMBL" id="CUQ13246.1"/>
    </source>
</evidence>
<dbReference type="SUPFAM" id="SSF46785">
    <property type="entry name" value="Winged helix' DNA-binding domain"/>
    <property type="match status" value="1"/>
</dbReference>
<dbReference type="InterPro" id="IPR005119">
    <property type="entry name" value="LysR_subst-bd"/>
</dbReference>
<evidence type="ECO:0000256" key="3">
    <source>
        <dbReference type="ARBA" id="ARBA00023125"/>
    </source>
</evidence>
<dbReference type="PANTHER" id="PTHR30126">
    <property type="entry name" value="HTH-TYPE TRANSCRIPTIONAL REGULATOR"/>
    <property type="match status" value="1"/>
</dbReference>
<dbReference type="CDD" id="cd05466">
    <property type="entry name" value="PBP2_LTTR_substrate"/>
    <property type="match status" value="1"/>
</dbReference>
<evidence type="ECO:0000259" key="5">
    <source>
        <dbReference type="PROSITE" id="PS50931"/>
    </source>
</evidence>
<dbReference type="PROSITE" id="PS50931">
    <property type="entry name" value="HTH_LYSR"/>
    <property type="match status" value="1"/>
</dbReference>
<feature type="domain" description="HTH lysR-type" evidence="5">
    <location>
        <begin position="1"/>
        <end position="58"/>
    </location>
</feature>
<dbReference type="SUPFAM" id="SSF53850">
    <property type="entry name" value="Periplasmic binding protein-like II"/>
    <property type="match status" value="1"/>
</dbReference>
<accession>A0A174TVY7</accession>
<gene>
    <name evidence="6" type="primary">oxyR</name>
    <name evidence="6" type="ORF">ERS852568_02044</name>
</gene>
<dbReference type="AlphaFoldDB" id="A0A174TVY7"/>
<sequence length="302" mass="34740">MNFEQLSIITTLSEEKNFSRTANRLHLTTSAVSQAVSSLEKELGVTIFERSKKGTFPTTKGQYIIKKAYIILENKQDIFTYVNNKNSFPKLKINIGCIPGINYLLIKAIQFLEREFPFIQVSIDEQNTQNLIAALREEKYDFSLLAFSDNIENHNLNYNMKKVIDGSFYFSVNKESQLANYNVLDYETIINEPIAIYEDKFLLNYISHIENKTGKSAHILFKTNNFASIINSIDENMAISFGPSYAIINDFYNNLRDIKLIPAIEDRDTISPALWFLKTKNSSLNEIGDELFKFIKNNINTI</sequence>
<dbReference type="Proteomes" id="UP000095563">
    <property type="component" value="Unassembled WGS sequence"/>
</dbReference>
<dbReference type="GO" id="GO:0000976">
    <property type="term" value="F:transcription cis-regulatory region binding"/>
    <property type="evidence" value="ECO:0007669"/>
    <property type="project" value="TreeGrafter"/>
</dbReference>
<dbReference type="RefSeq" id="WP_055207886.1">
    <property type="nucleotide sequence ID" value="NZ_CZBO01000003.1"/>
</dbReference>
<organism evidence="6 7">
    <name type="scientific">Clostridium baratii</name>
    <dbReference type="NCBI Taxonomy" id="1561"/>
    <lineage>
        <taxon>Bacteria</taxon>
        <taxon>Bacillati</taxon>
        <taxon>Bacillota</taxon>
        <taxon>Clostridia</taxon>
        <taxon>Eubacteriales</taxon>
        <taxon>Clostridiaceae</taxon>
        <taxon>Clostridium</taxon>
    </lineage>
</organism>
<evidence type="ECO:0000256" key="4">
    <source>
        <dbReference type="ARBA" id="ARBA00023163"/>
    </source>
</evidence>
<dbReference type="PRINTS" id="PR00039">
    <property type="entry name" value="HTHLYSR"/>
</dbReference>
<reference evidence="6 7" key="1">
    <citation type="submission" date="2015-09" db="EMBL/GenBank/DDBJ databases">
        <authorList>
            <consortium name="Pathogen Informatics"/>
        </authorList>
    </citation>
    <scope>NUCLEOTIDE SEQUENCE [LARGE SCALE GENOMIC DNA]</scope>
    <source>
        <strain evidence="6 7">2789STDY5834956</strain>
    </source>
</reference>
<dbReference type="EMBL" id="CZBO01000003">
    <property type="protein sequence ID" value="CUQ13246.1"/>
    <property type="molecule type" value="Genomic_DNA"/>
</dbReference>
<protein>
    <submittedName>
        <fullName evidence="6">LysR family transcriptional regulator</fullName>
    </submittedName>
</protein>
<dbReference type="Gene3D" id="3.40.190.10">
    <property type="entry name" value="Periplasmic binding protein-like II"/>
    <property type="match status" value="2"/>
</dbReference>
<keyword evidence="4" id="KW-0804">Transcription</keyword>
<dbReference type="Pfam" id="PF00126">
    <property type="entry name" value="HTH_1"/>
    <property type="match status" value="1"/>
</dbReference>
<dbReference type="InterPro" id="IPR036388">
    <property type="entry name" value="WH-like_DNA-bd_sf"/>
</dbReference>
<proteinExistence type="inferred from homology"/>
<dbReference type="PANTHER" id="PTHR30126:SF40">
    <property type="entry name" value="HTH-TYPE TRANSCRIPTIONAL REGULATOR GLTR"/>
    <property type="match status" value="1"/>
</dbReference>
<evidence type="ECO:0000256" key="1">
    <source>
        <dbReference type="ARBA" id="ARBA00009437"/>
    </source>
</evidence>
<dbReference type="Gene3D" id="1.10.10.10">
    <property type="entry name" value="Winged helix-like DNA-binding domain superfamily/Winged helix DNA-binding domain"/>
    <property type="match status" value="1"/>
</dbReference>
<comment type="similarity">
    <text evidence="1">Belongs to the LysR transcriptional regulatory family.</text>
</comment>
<dbReference type="InterPro" id="IPR000847">
    <property type="entry name" value="LysR_HTH_N"/>
</dbReference>
<name>A0A174TVY7_9CLOT</name>